<dbReference type="AlphaFoldDB" id="A0A0L8I098"/>
<dbReference type="KEGG" id="obi:106867513"/>
<dbReference type="GO" id="GO:0008289">
    <property type="term" value="F:lipid binding"/>
    <property type="evidence" value="ECO:0007669"/>
    <property type="project" value="UniProtKB-KW"/>
</dbReference>
<evidence type="ECO:0008006" key="2">
    <source>
        <dbReference type="Google" id="ProtNLM"/>
    </source>
</evidence>
<sequence length="140" mass="15963">MSIDLFRGKWKQGEELPENFEAFMDATGVYKDKRDQVSKIRFITDFDNDGDKWVCKISVEGMPEPKVYIYKFNEAYSSTDLMGTTFTCVVTKVADNKIQETITEWSDSEVITTREVQDDGTMTVVTSCKGVSFSSKFTKV</sequence>
<evidence type="ECO:0000313" key="1">
    <source>
        <dbReference type="EMBL" id="KOF94854.1"/>
    </source>
</evidence>
<dbReference type="Gene3D" id="2.40.128.20">
    <property type="match status" value="1"/>
</dbReference>
<accession>A0A0L8I098</accession>
<proteinExistence type="predicted"/>
<protein>
    <recommendedName>
        <fullName evidence="2">Lipocalin/cytosolic fatty-acid binding domain-containing protein</fullName>
    </recommendedName>
</protein>
<gene>
    <name evidence="1" type="ORF">OCBIM_22000464mg</name>
</gene>
<dbReference type="OMA" id="YKFNEAY"/>
<dbReference type="SUPFAM" id="SSF50814">
    <property type="entry name" value="Lipocalins"/>
    <property type="match status" value="1"/>
</dbReference>
<reference evidence="1" key="1">
    <citation type="submission" date="2015-07" db="EMBL/GenBank/DDBJ databases">
        <title>MeaNS - Measles Nucleotide Surveillance Program.</title>
        <authorList>
            <person name="Tran T."/>
            <person name="Druce J."/>
        </authorList>
    </citation>
    <scope>NUCLEOTIDE SEQUENCE</scope>
    <source>
        <strain evidence="1">UCB-OBI-ISO-001</strain>
        <tissue evidence="1">Gonad</tissue>
    </source>
</reference>
<dbReference type="OrthoDB" id="10273231at2759"/>
<dbReference type="CDD" id="cd00742">
    <property type="entry name" value="FABP"/>
    <property type="match status" value="1"/>
</dbReference>
<dbReference type="EMBL" id="KQ416861">
    <property type="protein sequence ID" value="KOF94854.1"/>
    <property type="molecule type" value="Genomic_DNA"/>
</dbReference>
<organism evidence="1">
    <name type="scientific">Octopus bimaculoides</name>
    <name type="common">California two-spotted octopus</name>
    <dbReference type="NCBI Taxonomy" id="37653"/>
    <lineage>
        <taxon>Eukaryota</taxon>
        <taxon>Metazoa</taxon>
        <taxon>Spiralia</taxon>
        <taxon>Lophotrochozoa</taxon>
        <taxon>Mollusca</taxon>
        <taxon>Cephalopoda</taxon>
        <taxon>Coleoidea</taxon>
        <taxon>Octopodiformes</taxon>
        <taxon>Octopoda</taxon>
        <taxon>Incirrata</taxon>
        <taxon>Octopodidae</taxon>
        <taxon>Octopus</taxon>
    </lineage>
</organism>
<dbReference type="InterPro" id="IPR012674">
    <property type="entry name" value="Calycin"/>
</dbReference>
<name>A0A0L8I098_OCTBM</name>